<dbReference type="Proteomes" id="UP000784294">
    <property type="component" value="Unassembled WGS sequence"/>
</dbReference>
<name>A0A448WKT5_9PLAT</name>
<evidence type="ECO:0000313" key="1">
    <source>
        <dbReference type="EMBL" id="VEL14242.1"/>
    </source>
</evidence>
<accession>A0A448WKT5</accession>
<evidence type="ECO:0000313" key="2">
    <source>
        <dbReference type="Proteomes" id="UP000784294"/>
    </source>
</evidence>
<dbReference type="EMBL" id="CAAALY010020479">
    <property type="protein sequence ID" value="VEL14242.1"/>
    <property type="molecule type" value="Genomic_DNA"/>
</dbReference>
<gene>
    <name evidence="1" type="ORF">PXEA_LOCUS7682</name>
</gene>
<dbReference type="AlphaFoldDB" id="A0A448WKT5"/>
<organism evidence="1 2">
    <name type="scientific">Protopolystoma xenopodis</name>
    <dbReference type="NCBI Taxonomy" id="117903"/>
    <lineage>
        <taxon>Eukaryota</taxon>
        <taxon>Metazoa</taxon>
        <taxon>Spiralia</taxon>
        <taxon>Lophotrochozoa</taxon>
        <taxon>Platyhelminthes</taxon>
        <taxon>Monogenea</taxon>
        <taxon>Polyopisthocotylea</taxon>
        <taxon>Polystomatidea</taxon>
        <taxon>Polystomatidae</taxon>
        <taxon>Protopolystoma</taxon>
    </lineage>
</organism>
<proteinExistence type="predicted"/>
<comment type="caution">
    <text evidence="1">The sequence shown here is derived from an EMBL/GenBank/DDBJ whole genome shotgun (WGS) entry which is preliminary data.</text>
</comment>
<keyword evidence="2" id="KW-1185">Reference proteome</keyword>
<protein>
    <submittedName>
        <fullName evidence="1">Uncharacterized protein</fullName>
    </submittedName>
</protein>
<sequence>MGREYPSHPPTQDISSCFLLSYKPFELGPARLAGECAQSSQTPTSFGGAAEWLPLEDESLVRWPSPAQLPNRVARFRAGEAAKVDFHLASFGTLSIRRMSLRRE</sequence>
<reference evidence="1" key="1">
    <citation type="submission" date="2018-11" db="EMBL/GenBank/DDBJ databases">
        <authorList>
            <consortium name="Pathogen Informatics"/>
        </authorList>
    </citation>
    <scope>NUCLEOTIDE SEQUENCE</scope>
</reference>